<dbReference type="InterPro" id="IPR036291">
    <property type="entry name" value="NAD(P)-bd_dom_sf"/>
</dbReference>
<dbReference type="Gene3D" id="3.40.50.720">
    <property type="entry name" value="NAD(P)-binding Rossmann-like Domain"/>
    <property type="match status" value="1"/>
</dbReference>
<dbReference type="Proteomes" id="UP001595847">
    <property type="component" value="Unassembled WGS sequence"/>
</dbReference>
<comment type="caution">
    <text evidence="3">The sequence shown here is derived from an EMBL/GenBank/DDBJ whole genome shotgun (WGS) entry which is preliminary data.</text>
</comment>
<dbReference type="PANTHER" id="PTHR42687">
    <property type="entry name" value="L-THREONINE 3-DEHYDROGENASE"/>
    <property type="match status" value="1"/>
</dbReference>
<proteinExistence type="inferred from homology"/>
<dbReference type="SUPFAM" id="SSF51735">
    <property type="entry name" value="NAD(P)-binding Rossmann-fold domains"/>
    <property type="match status" value="1"/>
</dbReference>
<gene>
    <name evidence="3" type="ORF">ACFOVU_25460</name>
</gene>
<dbReference type="EMBL" id="JBHSBH010000015">
    <property type="protein sequence ID" value="MFC3999285.1"/>
    <property type="molecule type" value="Genomic_DNA"/>
</dbReference>
<keyword evidence="4" id="KW-1185">Reference proteome</keyword>
<dbReference type="Pfam" id="PF01370">
    <property type="entry name" value="Epimerase"/>
    <property type="match status" value="1"/>
</dbReference>
<comment type="similarity">
    <text evidence="1">Belongs to the NAD(P)-dependent epimerase/dehydratase family.</text>
</comment>
<feature type="domain" description="NAD-dependent epimerase/dehydratase" evidence="2">
    <location>
        <begin position="10"/>
        <end position="170"/>
    </location>
</feature>
<evidence type="ECO:0000313" key="4">
    <source>
        <dbReference type="Proteomes" id="UP001595847"/>
    </source>
</evidence>
<evidence type="ECO:0000259" key="2">
    <source>
        <dbReference type="Pfam" id="PF01370"/>
    </source>
</evidence>
<dbReference type="InterPro" id="IPR001509">
    <property type="entry name" value="Epimerase_deHydtase"/>
</dbReference>
<dbReference type="InterPro" id="IPR051225">
    <property type="entry name" value="NAD(P)_epim/dehydratase"/>
</dbReference>
<protein>
    <submittedName>
        <fullName evidence="3">NAD-dependent epimerase/dehydratase family protein</fullName>
    </submittedName>
</protein>
<dbReference type="RefSeq" id="WP_378537629.1">
    <property type="nucleotide sequence ID" value="NZ_JBHSBH010000015.1"/>
</dbReference>
<evidence type="ECO:0000313" key="3">
    <source>
        <dbReference type="EMBL" id="MFC3999285.1"/>
    </source>
</evidence>
<dbReference type="PANTHER" id="PTHR42687:SF1">
    <property type="entry name" value="L-THREONINE 3-DEHYDROGENASE, MITOCHONDRIAL"/>
    <property type="match status" value="1"/>
</dbReference>
<evidence type="ECO:0000256" key="1">
    <source>
        <dbReference type="ARBA" id="ARBA00007637"/>
    </source>
</evidence>
<sequence>MTGTTARRRVLLTGATGNWGRAALRELRSHPELEVVAFALPGAPDRRILEEFSGMENLSVCWGDLTRYADVRSAIAGADVVLHVGAVVSPLADSSPALARRVNIGSIQNIIRAVRERPDPASVAVVGVGSVAETGDRQDPHHWGRVGDPVRVSQFDEYGQTKVAAERLLVESGIPKWAWLRQTGIFHPAMLEIRDPIMTHSPFGGVMEWATAEDSARLLAGIAAGAPDEFWGGIYNVGGGEGWRLTNWQLQVAIGAAMGVQDIRTWYDRNWFATRNFHGQWYTDSDRLHALVPFRKDTFAEAMGRAIAAAPKSVRSAGRVPGWIVKNLVMKPLTRRPRGTMAAVRAGDRQEIAAHFGSYEQWRQIGDWSTFREPAPTRTPSHLDHGYDEGKSPAAWTPLDYAEAAAFRGGRLLTTDVTTGDIATPLVWRCAFDHVFAASPRLVLTAGHWCPDCVRDPAGYARQAERNPFLAQIENDYQPGTPEAV</sequence>
<accession>A0ABV8FX07</accession>
<reference evidence="4" key="1">
    <citation type="journal article" date="2019" name="Int. J. Syst. Evol. Microbiol.">
        <title>The Global Catalogue of Microorganisms (GCM) 10K type strain sequencing project: providing services to taxonomists for standard genome sequencing and annotation.</title>
        <authorList>
            <consortium name="The Broad Institute Genomics Platform"/>
            <consortium name="The Broad Institute Genome Sequencing Center for Infectious Disease"/>
            <person name="Wu L."/>
            <person name="Ma J."/>
        </authorList>
    </citation>
    <scope>NUCLEOTIDE SEQUENCE [LARGE SCALE GENOMIC DNA]</scope>
    <source>
        <strain evidence="4">TBRC 1826</strain>
    </source>
</reference>
<name>A0ABV8FX07_9ACTN</name>
<organism evidence="3 4">
    <name type="scientific">Nocardiopsis sediminis</name>
    <dbReference type="NCBI Taxonomy" id="1778267"/>
    <lineage>
        <taxon>Bacteria</taxon>
        <taxon>Bacillati</taxon>
        <taxon>Actinomycetota</taxon>
        <taxon>Actinomycetes</taxon>
        <taxon>Streptosporangiales</taxon>
        <taxon>Nocardiopsidaceae</taxon>
        <taxon>Nocardiopsis</taxon>
    </lineage>
</organism>